<name>A0A0K2ULH7_LEPSM</name>
<evidence type="ECO:0000256" key="1">
    <source>
        <dbReference type="SAM" id="SignalP"/>
    </source>
</evidence>
<organism evidence="2">
    <name type="scientific">Lepeophtheirus salmonis</name>
    <name type="common">Salmon louse</name>
    <name type="synonym">Caligus salmonis</name>
    <dbReference type="NCBI Taxonomy" id="72036"/>
    <lineage>
        <taxon>Eukaryota</taxon>
        <taxon>Metazoa</taxon>
        <taxon>Ecdysozoa</taxon>
        <taxon>Arthropoda</taxon>
        <taxon>Crustacea</taxon>
        <taxon>Multicrustacea</taxon>
        <taxon>Hexanauplia</taxon>
        <taxon>Copepoda</taxon>
        <taxon>Siphonostomatoida</taxon>
        <taxon>Caligidae</taxon>
        <taxon>Lepeophtheirus</taxon>
    </lineage>
</organism>
<feature type="signal peptide" evidence="1">
    <location>
        <begin position="1"/>
        <end position="19"/>
    </location>
</feature>
<protein>
    <submittedName>
        <fullName evidence="2">Uncharacterized protein</fullName>
    </submittedName>
</protein>
<dbReference type="AlphaFoldDB" id="A0A0K2ULH7"/>
<sequence>MSVLFLLFVHYLISRDVLTSPSKEEFSPIFGVQ</sequence>
<proteinExistence type="predicted"/>
<accession>A0A0K2ULH7</accession>
<keyword evidence="1" id="KW-0732">Signal</keyword>
<dbReference type="EMBL" id="HACA01021175">
    <property type="protein sequence ID" value="CDW38536.1"/>
    <property type="molecule type" value="Transcribed_RNA"/>
</dbReference>
<feature type="chain" id="PRO_5005488899" evidence="1">
    <location>
        <begin position="20"/>
        <end position="33"/>
    </location>
</feature>
<evidence type="ECO:0000313" key="2">
    <source>
        <dbReference type="EMBL" id="CDW38536.1"/>
    </source>
</evidence>
<reference evidence="2" key="1">
    <citation type="submission" date="2014-05" db="EMBL/GenBank/DDBJ databases">
        <authorList>
            <person name="Chronopoulou M."/>
        </authorList>
    </citation>
    <scope>NUCLEOTIDE SEQUENCE</scope>
    <source>
        <tissue evidence="2">Whole organism</tissue>
    </source>
</reference>